<organism evidence="2 3">
    <name type="scientific">Halovenus aranensis</name>
    <dbReference type="NCBI Taxonomy" id="890420"/>
    <lineage>
        <taxon>Archaea</taxon>
        <taxon>Methanobacteriati</taxon>
        <taxon>Methanobacteriota</taxon>
        <taxon>Stenosarchaea group</taxon>
        <taxon>Halobacteria</taxon>
        <taxon>Halobacteriales</taxon>
        <taxon>Haloarculaceae</taxon>
        <taxon>Halovenus</taxon>
    </lineage>
</organism>
<dbReference type="Proteomes" id="UP000198856">
    <property type="component" value="Unassembled WGS sequence"/>
</dbReference>
<keyword evidence="3" id="KW-1185">Reference proteome</keyword>
<feature type="compositionally biased region" description="Basic and acidic residues" evidence="1">
    <location>
        <begin position="149"/>
        <end position="171"/>
    </location>
</feature>
<dbReference type="GO" id="GO:0003677">
    <property type="term" value="F:DNA binding"/>
    <property type="evidence" value="ECO:0007669"/>
    <property type="project" value="UniProtKB-KW"/>
</dbReference>
<accession>A0A1G8XYH8</accession>
<dbReference type="RefSeq" id="WP_245683219.1">
    <property type="nucleotide sequence ID" value="NZ_FNFC01000012.1"/>
</dbReference>
<reference evidence="2 3" key="1">
    <citation type="submission" date="2016-10" db="EMBL/GenBank/DDBJ databases">
        <authorList>
            <person name="de Groot N.N."/>
        </authorList>
    </citation>
    <scope>NUCLEOTIDE SEQUENCE [LARGE SCALE GENOMIC DNA]</scope>
    <source>
        <strain evidence="2 3">IBRC-M10015</strain>
    </source>
</reference>
<evidence type="ECO:0000256" key="1">
    <source>
        <dbReference type="SAM" id="MobiDB-lite"/>
    </source>
</evidence>
<sequence>MSTDDEDSPYPRSVRHKQILDKAAAHPDASMDEFASMVPSATTELVERTLDEYGDPATAGESDASDGGDEQGVASGEATETEPTDGDGTEMTETADDSTEAPATPESGEPGDVDGGEDSAVASSVDPARDGDEHTESAGETDAASGDSDSTHAGDDEDTVPRADEFSPKQREVLDVIAANPTATQREIGEALGVSSATVNNRVNSIDGFEWADRASFVDEVFELDATLESETTAGNPVAPGEVESALADIESHLTALDERIERLEAGLDQDEGPSESVASGLDDPELVHKVVHACLESERITEDEELRLLQQILC</sequence>
<gene>
    <name evidence="2" type="ORF">SAMN05216226_112117</name>
</gene>
<evidence type="ECO:0000313" key="2">
    <source>
        <dbReference type="EMBL" id="SDJ94935.1"/>
    </source>
</evidence>
<dbReference type="Gene3D" id="1.10.10.10">
    <property type="entry name" value="Winged helix-like DNA-binding domain superfamily/Winged helix DNA-binding domain"/>
    <property type="match status" value="1"/>
</dbReference>
<dbReference type="AlphaFoldDB" id="A0A1G8XYH8"/>
<dbReference type="InterPro" id="IPR036388">
    <property type="entry name" value="WH-like_DNA-bd_sf"/>
</dbReference>
<feature type="compositionally biased region" description="Acidic residues" evidence="1">
    <location>
        <begin position="79"/>
        <end position="99"/>
    </location>
</feature>
<proteinExistence type="predicted"/>
<keyword evidence="2" id="KW-0238">DNA-binding</keyword>
<name>A0A1G8XYH8_9EURY</name>
<feature type="compositionally biased region" description="Basic and acidic residues" evidence="1">
    <location>
        <begin position="127"/>
        <end position="137"/>
    </location>
</feature>
<protein>
    <submittedName>
        <fullName evidence="2">Winged helix-turn-helix DNA-binding</fullName>
    </submittedName>
</protein>
<dbReference type="EMBL" id="FNFC01000012">
    <property type="protein sequence ID" value="SDJ94935.1"/>
    <property type="molecule type" value="Genomic_DNA"/>
</dbReference>
<feature type="region of interest" description="Disordered" evidence="1">
    <location>
        <begin position="38"/>
        <end position="171"/>
    </location>
</feature>
<dbReference type="Pfam" id="PF13412">
    <property type="entry name" value="HTH_24"/>
    <property type="match status" value="1"/>
</dbReference>
<evidence type="ECO:0000313" key="3">
    <source>
        <dbReference type="Proteomes" id="UP000198856"/>
    </source>
</evidence>